<protein>
    <submittedName>
        <fullName evidence="1">Uncharacterized protein</fullName>
    </submittedName>
</protein>
<dbReference type="Proteomes" id="UP000712281">
    <property type="component" value="Unassembled WGS sequence"/>
</dbReference>
<name>A0A8S9IHA8_BRACR</name>
<accession>A0A8S9IHA8</accession>
<gene>
    <name evidence="1" type="ORF">F2Q68_00026929</name>
</gene>
<dbReference type="AlphaFoldDB" id="A0A8S9IHA8"/>
<reference evidence="1" key="1">
    <citation type="submission" date="2019-12" db="EMBL/GenBank/DDBJ databases">
        <title>Genome sequencing and annotation of Brassica cretica.</title>
        <authorList>
            <person name="Studholme D.J."/>
            <person name="Sarris P.F."/>
        </authorList>
    </citation>
    <scope>NUCLEOTIDE SEQUENCE</scope>
    <source>
        <strain evidence="1">PFS-001/15</strain>
        <tissue evidence="1">Leaf</tissue>
    </source>
</reference>
<proteinExistence type="predicted"/>
<evidence type="ECO:0000313" key="1">
    <source>
        <dbReference type="EMBL" id="KAF2568587.1"/>
    </source>
</evidence>
<organism evidence="1 2">
    <name type="scientific">Brassica cretica</name>
    <name type="common">Mustard</name>
    <dbReference type="NCBI Taxonomy" id="69181"/>
    <lineage>
        <taxon>Eukaryota</taxon>
        <taxon>Viridiplantae</taxon>
        <taxon>Streptophyta</taxon>
        <taxon>Embryophyta</taxon>
        <taxon>Tracheophyta</taxon>
        <taxon>Spermatophyta</taxon>
        <taxon>Magnoliopsida</taxon>
        <taxon>eudicotyledons</taxon>
        <taxon>Gunneridae</taxon>
        <taxon>Pentapetalae</taxon>
        <taxon>rosids</taxon>
        <taxon>malvids</taxon>
        <taxon>Brassicales</taxon>
        <taxon>Brassicaceae</taxon>
        <taxon>Brassiceae</taxon>
        <taxon>Brassica</taxon>
    </lineage>
</organism>
<evidence type="ECO:0000313" key="2">
    <source>
        <dbReference type="Proteomes" id="UP000712281"/>
    </source>
</evidence>
<dbReference type="EMBL" id="QGKW02001911">
    <property type="protein sequence ID" value="KAF2568587.1"/>
    <property type="molecule type" value="Genomic_DNA"/>
</dbReference>
<comment type="caution">
    <text evidence="1">The sequence shown here is derived from an EMBL/GenBank/DDBJ whole genome shotgun (WGS) entry which is preliminary data.</text>
</comment>
<sequence length="112" mass="12571">MKFSTSSLRSTCHGVVGERRVRRRNHPAALPILSLSAKSTTISPFLRPAIQSNSKAGLARYNYDTHPLNLEIVAHGVYWFEICEEKTIVDNGWNLFSTHATNVLPQYMLIAS</sequence>